<feature type="compositionally biased region" description="Basic and acidic residues" evidence="1">
    <location>
        <begin position="35"/>
        <end position="49"/>
    </location>
</feature>
<accession>A0A914HJK2</accession>
<proteinExistence type="predicted"/>
<reference evidence="3" key="1">
    <citation type="submission" date="2022-11" db="UniProtKB">
        <authorList>
            <consortium name="WormBaseParasite"/>
        </authorList>
    </citation>
    <scope>IDENTIFICATION</scope>
</reference>
<name>A0A914HJK2_GLORO</name>
<dbReference type="Proteomes" id="UP000887572">
    <property type="component" value="Unplaced"/>
</dbReference>
<feature type="compositionally biased region" description="Basic and acidic residues" evidence="1">
    <location>
        <begin position="1"/>
        <end position="12"/>
    </location>
</feature>
<dbReference type="WBParaSite" id="Gr19_v10_g1901.t1">
    <property type="protein sequence ID" value="Gr19_v10_g1901.t1"/>
    <property type="gene ID" value="Gr19_v10_g1901"/>
</dbReference>
<evidence type="ECO:0000313" key="2">
    <source>
        <dbReference type="Proteomes" id="UP000887572"/>
    </source>
</evidence>
<protein>
    <submittedName>
        <fullName evidence="3">Uncharacterized protein</fullName>
    </submittedName>
</protein>
<dbReference type="AlphaFoldDB" id="A0A914HJK2"/>
<sequence>MEEQKIDPRWDSNPRPLQSVECSNSKGREPLSSTRAKEENLSPRPEVRETTPQTERLISSARERREPTFPLVVRAESPDVFWGGDQVNGRANRARTVRVSRVRGVISLNR</sequence>
<organism evidence="2 3">
    <name type="scientific">Globodera rostochiensis</name>
    <name type="common">Golden nematode worm</name>
    <name type="synonym">Heterodera rostochiensis</name>
    <dbReference type="NCBI Taxonomy" id="31243"/>
    <lineage>
        <taxon>Eukaryota</taxon>
        <taxon>Metazoa</taxon>
        <taxon>Ecdysozoa</taxon>
        <taxon>Nematoda</taxon>
        <taxon>Chromadorea</taxon>
        <taxon>Rhabditida</taxon>
        <taxon>Tylenchina</taxon>
        <taxon>Tylenchomorpha</taxon>
        <taxon>Tylenchoidea</taxon>
        <taxon>Heteroderidae</taxon>
        <taxon>Heteroderinae</taxon>
        <taxon>Globodera</taxon>
    </lineage>
</organism>
<keyword evidence="2" id="KW-1185">Reference proteome</keyword>
<feature type="region of interest" description="Disordered" evidence="1">
    <location>
        <begin position="1"/>
        <end position="70"/>
    </location>
</feature>
<evidence type="ECO:0000313" key="3">
    <source>
        <dbReference type="WBParaSite" id="Gr19_v10_g1901.t1"/>
    </source>
</evidence>
<evidence type="ECO:0000256" key="1">
    <source>
        <dbReference type="SAM" id="MobiDB-lite"/>
    </source>
</evidence>